<dbReference type="GO" id="GO:0008477">
    <property type="term" value="F:purine nucleosidase activity"/>
    <property type="evidence" value="ECO:0007669"/>
    <property type="project" value="TreeGrafter"/>
</dbReference>
<dbReference type="EC" id="3.2.2.-" evidence="4"/>
<dbReference type="CDD" id="cd02651">
    <property type="entry name" value="nuc_hydro_IU_UC_XIUA"/>
    <property type="match status" value="1"/>
</dbReference>
<dbReference type="PANTHER" id="PTHR12304">
    <property type="entry name" value="INOSINE-URIDINE PREFERRING NUCLEOSIDE HYDROLASE"/>
    <property type="match status" value="1"/>
</dbReference>
<protein>
    <submittedName>
        <fullName evidence="4">Ribonucleoside hydrolase RihC</fullName>
        <ecNumber evidence="4">3.2.2.-</ecNumber>
    </submittedName>
</protein>
<dbReference type="NCBIfam" id="NF008036">
    <property type="entry name" value="PRK10768.1"/>
    <property type="match status" value="1"/>
</dbReference>
<dbReference type="GO" id="GO:0045437">
    <property type="term" value="F:uridine nucleosidase activity"/>
    <property type="evidence" value="ECO:0007669"/>
    <property type="project" value="UniProtKB-ARBA"/>
</dbReference>
<sequence>MSRKPVIIDTDPGIDDAVAIAIALFAEELDVRLITTVGGNVGIEHTTDNALKLVTFFKKHVPVAAGAAEPLVRELVDASNVHGASGMEGWEFDEPDRSLLLEKNAVDAMRDALLASEEPVTIIALAPLTNVALTLKAYPEVKSHIERIVLMGGTAARGNKGVLSEFNVATDPEAAAVVFSSGVPITMAGLDVGWAAMLRPEDSERIRDESPAGEMFYALFNHYRGGSLRTGLKMYDAHAMAVLLCPEMYELVDTYVGIELAGSMTAGCTLVDLKGYLGKPANATVCMGIDADRFRSWMVERLAQCK</sequence>
<dbReference type="InterPro" id="IPR001910">
    <property type="entry name" value="Inosine/uridine_hydrolase_dom"/>
</dbReference>
<evidence type="ECO:0000313" key="4">
    <source>
        <dbReference type="EMBL" id="HIZ47068.1"/>
    </source>
</evidence>
<dbReference type="PANTHER" id="PTHR12304:SF15">
    <property type="entry name" value="NON-SPECIFIC RIBONUCLEOSIDE HYDROLASE RIHC"/>
    <property type="match status" value="1"/>
</dbReference>
<keyword evidence="1 4" id="KW-0378">Hydrolase</keyword>
<dbReference type="Pfam" id="PF01156">
    <property type="entry name" value="IU_nuc_hydro"/>
    <property type="match status" value="1"/>
</dbReference>
<evidence type="ECO:0000256" key="2">
    <source>
        <dbReference type="ARBA" id="ARBA00023295"/>
    </source>
</evidence>
<proteinExistence type="predicted"/>
<evidence type="ECO:0000256" key="1">
    <source>
        <dbReference type="ARBA" id="ARBA00022801"/>
    </source>
</evidence>
<dbReference type="Proteomes" id="UP000824062">
    <property type="component" value="Unassembled WGS sequence"/>
</dbReference>
<feature type="domain" description="Inosine/uridine-preferring nucleoside hydrolase" evidence="3">
    <location>
        <begin position="6"/>
        <end position="295"/>
    </location>
</feature>
<dbReference type="SUPFAM" id="SSF53590">
    <property type="entry name" value="Nucleoside hydrolase"/>
    <property type="match status" value="1"/>
</dbReference>
<reference evidence="4" key="1">
    <citation type="journal article" date="2021" name="PeerJ">
        <title>Extensive microbial diversity within the chicken gut microbiome revealed by metagenomics and culture.</title>
        <authorList>
            <person name="Gilroy R."/>
            <person name="Ravi A."/>
            <person name="Getino M."/>
            <person name="Pursley I."/>
            <person name="Horton D.L."/>
            <person name="Alikhan N.F."/>
            <person name="Baker D."/>
            <person name="Gharbi K."/>
            <person name="Hall N."/>
            <person name="Watson M."/>
            <person name="Adriaenssens E.M."/>
            <person name="Foster-Nyarko E."/>
            <person name="Jarju S."/>
            <person name="Secka A."/>
            <person name="Antonio M."/>
            <person name="Oren A."/>
            <person name="Chaudhuri R.R."/>
            <person name="La Ragione R."/>
            <person name="Hildebrand F."/>
            <person name="Pallen M.J."/>
        </authorList>
    </citation>
    <scope>NUCLEOTIDE SEQUENCE</scope>
    <source>
        <strain evidence="4">ChiHjej12B11-14209</strain>
    </source>
</reference>
<accession>A0A9D2EZW8</accession>
<dbReference type="GO" id="GO:0005829">
    <property type="term" value="C:cytosol"/>
    <property type="evidence" value="ECO:0007669"/>
    <property type="project" value="TreeGrafter"/>
</dbReference>
<evidence type="ECO:0000313" key="5">
    <source>
        <dbReference type="Proteomes" id="UP000824062"/>
    </source>
</evidence>
<dbReference type="PROSITE" id="PS01247">
    <property type="entry name" value="IUNH"/>
    <property type="match status" value="1"/>
</dbReference>
<evidence type="ECO:0000259" key="3">
    <source>
        <dbReference type="Pfam" id="PF01156"/>
    </source>
</evidence>
<name>A0A9D2EZW8_9ACTN</name>
<dbReference type="InterPro" id="IPR015910">
    <property type="entry name" value="I/U_nuclsd_hydro_CS"/>
</dbReference>
<dbReference type="AlphaFoldDB" id="A0A9D2EZW8"/>
<organism evidence="4 5">
    <name type="scientific">Candidatus Olsenella pullistercoris</name>
    <dbReference type="NCBI Taxonomy" id="2838712"/>
    <lineage>
        <taxon>Bacteria</taxon>
        <taxon>Bacillati</taxon>
        <taxon>Actinomycetota</taxon>
        <taxon>Coriobacteriia</taxon>
        <taxon>Coriobacteriales</taxon>
        <taxon>Atopobiaceae</taxon>
        <taxon>Olsenella</taxon>
    </lineage>
</organism>
<reference evidence="4" key="2">
    <citation type="submission" date="2021-04" db="EMBL/GenBank/DDBJ databases">
        <authorList>
            <person name="Gilroy R."/>
        </authorList>
    </citation>
    <scope>NUCLEOTIDE SEQUENCE</scope>
    <source>
        <strain evidence="4">ChiHjej12B11-14209</strain>
    </source>
</reference>
<comment type="caution">
    <text evidence="4">The sequence shown here is derived from an EMBL/GenBank/DDBJ whole genome shotgun (WGS) entry which is preliminary data.</text>
</comment>
<dbReference type="InterPro" id="IPR036452">
    <property type="entry name" value="Ribo_hydro-like"/>
</dbReference>
<dbReference type="Gene3D" id="3.90.245.10">
    <property type="entry name" value="Ribonucleoside hydrolase-like"/>
    <property type="match status" value="1"/>
</dbReference>
<gene>
    <name evidence="4" type="primary">rihC</name>
    <name evidence="4" type="ORF">IAA19_08650</name>
</gene>
<dbReference type="EMBL" id="DXBM01000072">
    <property type="protein sequence ID" value="HIZ47068.1"/>
    <property type="molecule type" value="Genomic_DNA"/>
</dbReference>
<dbReference type="GO" id="GO:0006152">
    <property type="term" value="P:purine nucleoside catabolic process"/>
    <property type="evidence" value="ECO:0007669"/>
    <property type="project" value="TreeGrafter"/>
</dbReference>
<keyword evidence="2 4" id="KW-0326">Glycosidase</keyword>
<dbReference type="InterPro" id="IPR023186">
    <property type="entry name" value="IUNH"/>
</dbReference>